<evidence type="ECO:0000313" key="3">
    <source>
        <dbReference type="Proteomes" id="UP000502415"/>
    </source>
</evidence>
<evidence type="ECO:0000313" key="2">
    <source>
        <dbReference type="EMBL" id="QJE01685.1"/>
    </source>
</evidence>
<dbReference type="KEGG" id="mfy:HH212_17990"/>
<protein>
    <submittedName>
        <fullName evidence="2">Uncharacterized protein</fullName>
    </submittedName>
</protein>
<dbReference type="RefSeq" id="WP_170203724.1">
    <property type="nucleotide sequence ID" value="NZ_CP051685.1"/>
</dbReference>
<gene>
    <name evidence="2" type="ORF">HH212_17990</name>
</gene>
<reference evidence="2 3" key="1">
    <citation type="submission" date="2020-04" db="EMBL/GenBank/DDBJ databases">
        <title>Genome sequencing of novel species.</title>
        <authorList>
            <person name="Heo J."/>
            <person name="Kim S.-J."/>
            <person name="Kim J.-S."/>
            <person name="Hong S.-B."/>
            <person name="Kwon S.-W."/>
        </authorList>
    </citation>
    <scope>NUCLEOTIDE SEQUENCE [LARGE SCALE GENOMIC DNA]</scope>
    <source>
        <strain evidence="2 3">GN2-R2</strain>
    </source>
</reference>
<evidence type="ECO:0000256" key="1">
    <source>
        <dbReference type="SAM" id="MobiDB-lite"/>
    </source>
</evidence>
<dbReference type="AlphaFoldDB" id="A0A7Z2VZF0"/>
<dbReference type="Proteomes" id="UP000502415">
    <property type="component" value="Chromosome"/>
</dbReference>
<sequence>MLPLPSALWGKRRWHATFARTAAPAARPMHNRVQQNEQSLKKINPQASNSCLFDASSGK</sequence>
<keyword evidence="3" id="KW-1185">Reference proteome</keyword>
<organism evidence="2 3">
    <name type="scientific">Massilia forsythiae</name>
    <dbReference type="NCBI Taxonomy" id="2728020"/>
    <lineage>
        <taxon>Bacteria</taxon>
        <taxon>Pseudomonadati</taxon>
        <taxon>Pseudomonadota</taxon>
        <taxon>Betaproteobacteria</taxon>
        <taxon>Burkholderiales</taxon>
        <taxon>Oxalobacteraceae</taxon>
        <taxon>Telluria group</taxon>
        <taxon>Massilia</taxon>
    </lineage>
</organism>
<name>A0A7Z2VZF0_9BURK</name>
<accession>A0A7Z2VZF0</accession>
<proteinExistence type="predicted"/>
<feature type="region of interest" description="Disordered" evidence="1">
    <location>
        <begin position="23"/>
        <end position="59"/>
    </location>
</feature>
<dbReference type="EMBL" id="CP051685">
    <property type="protein sequence ID" value="QJE01685.1"/>
    <property type="molecule type" value="Genomic_DNA"/>
</dbReference>